<reference evidence="2 3" key="1">
    <citation type="submission" date="2019-06" db="EMBL/GenBank/DDBJ databases">
        <title>An operon consisting of a P-type ATPase gene and a transcriptional regular gene given the different cadmium resistance in Bacillus vietamensis 151-6 and Bacillus marisflavi 151-25.</title>
        <authorList>
            <person name="Yu X."/>
        </authorList>
    </citation>
    <scope>NUCLEOTIDE SEQUENCE [LARGE SCALE GENOMIC DNA]</scope>
    <source>
        <strain evidence="2 3">151-6</strain>
    </source>
</reference>
<dbReference type="Proteomes" id="UP000465062">
    <property type="component" value="Chromosome"/>
</dbReference>
<sequence length="145" mass="17265">MATVENVAKYFISLSQESTRYAITPLKLQKLVYYAQGYHLSKYGERLFNEQLEAWLHGPVVPCLYRTYRKYGYLTIPWKSFDNWDELTIEEIDTIDTVWKEYGHLDGKLLEELTHQEDPWLETDINHVIEIELIMDYFANQLVAH</sequence>
<evidence type="ECO:0000313" key="2">
    <source>
        <dbReference type="EMBL" id="QHE63101.1"/>
    </source>
</evidence>
<organism evidence="2 3">
    <name type="scientific">Rossellomorea vietnamensis</name>
    <dbReference type="NCBI Taxonomy" id="218284"/>
    <lineage>
        <taxon>Bacteria</taxon>
        <taxon>Bacillati</taxon>
        <taxon>Bacillota</taxon>
        <taxon>Bacilli</taxon>
        <taxon>Bacillales</taxon>
        <taxon>Bacillaceae</taxon>
        <taxon>Rossellomorea</taxon>
    </lineage>
</organism>
<name>A0A6I6UU35_9BACI</name>
<protein>
    <submittedName>
        <fullName evidence="2">DUF4065 domain-containing protein</fullName>
    </submittedName>
</protein>
<dbReference type="KEGG" id="bvq:FHE72_20390"/>
<dbReference type="Pfam" id="PF13274">
    <property type="entry name" value="SocA_Panacea"/>
    <property type="match status" value="1"/>
</dbReference>
<dbReference type="InterPro" id="IPR025272">
    <property type="entry name" value="SocA_Panacea"/>
</dbReference>
<dbReference type="AlphaFoldDB" id="A0A6I6UU35"/>
<proteinExistence type="predicted"/>
<dbReference type="RefSeq" id="WP_159362813.1">
    <property type="nucleotide sequence ID" value="NZ_CP047394.1"/>
</dbReference>
<gene>
    <name evidence="2" type="ORF">FHE72_20390</name>
</gene>
<evidence type="ECO:0000259" key="1">
    <source>
        <dbReference type="Pfam" id="PF13274"/>
    </source>
</evidence>
<evidence type="ECO:0000313" key="3">
    <source>
        <dbReference type="Proteomes" id="UP000465062"/>
    </source>
</evidence>
<feature type="domain" description="Antitoxin SocA-like Panacea" evidence="1">
    <location>
        <begin position="28"/>
        <end position="120"/>
    </location>
</feature>
<accession>A0A6I6UU35</accession>
<dbReference type="EMBL" id="CP047394">
    <property type="protein sequence ID" value="QHE63101.1"/>
    <property type="molecule type" value="Genomic_DNA"/>
</dbReference>